<name>A0A0E9NPK3_SAICN</name>
<comment type="caution">
    <text evidence="1">The sequence shown here is derived from an EMBL/GenBank/DDBJ whole genome shotgun (WGS) entry which is preliminary data.</text>
</comment>
<reference evidence="1 2" key="1">
    <citation type="journal article" date="2011" name="J. Gen. Appl. Microbiol.">
        <title>Draft genome sequencing of the enigmatic yeast Saitoella complicata.</title>
        <authorList>
            <person name="Nishida H."/>
            <person name="Hamamoto M."/>
            <person name="Sugiyama J."/>
        </authorList>
    </citation>
    <scope>NUCLEOTIDE SEQUENCE [LARGE SCALE GENOMIC DNA]</scope>
    <source>
        <strain evidence="1 2">NRRL Y-17804</strain>
    </source>
</reference>
<dbReference type="Proteomes" id="UP000033140">
    <property type="component" value="Unassembled WGS sequence"/>
</dbReference>
<dbReference type="EMBL" id="BACD03000053">
    <property type="protein sequence ID" value="GAO51807.1"/>
    <property type="molecule type" value="Genomic_DNA"/>
</dbReference>
<protein>
    <submittedName>
        <fullName evidence="1">Uncharacterized protein</fullName>
    </submittedName>
</protein>
<accession>A0A0E9NPK3</accession>
<reference evidence="1 2" key="3">
    <citation type="journal article" date="2015" name="Genome Announc.">
        <title>Draft Genome Sequence of the Archiascomycetous Yeast Saitoella complicata.</title>
        <authorList>
            <person name="Yamauchi K."/>
            <person name="Kondo S."/>
            <person name="Hamamoto M."/>
            <person name="Takahashi Y."/>
            <person name="Ogura Y."/>
            <person name="Hayashi T."/>
            <person name="Nishida H."/>
        </authorList>
    </citation>
    <scope>NUCLEOTIDE SEQUENCE [LARGE SCALE GENOMIC DNA]</scope>
    <source>
        <strain evidence="1 2">NRRL Y-17804</strain>
    </source>
</reference>
<dbReference type="AlphaFoldDB" id="A0A0E9NPK3"/>
<evidence type="ECO:0000313" key="2">
    <source>
        <dbReference type="Proteomes" id="UP000033140"/>
    </source>
</evidence>
<sequence length="217" mass="23844">MERLGDVILPERREIVQDTARDVQTLLSTTIDEDGGMLWRIKGKTTSMGMREGYQEGLGGWEKVGHRLSSLNSGMTAPAGSAASCLLDMPRKGFRILPGHLQNVLIAVVAVDRAPPFQALPSSPTSSPRLSTQGNTPFSALSYLERLPNPSYEYQERRHRCCGSWSPFTSQNHLASVNSSQHPQLTPRLPNLALVRRTNPSTIHTIRRSPTNASTTA</sequence>
<evidence type="ECO:0000313" key="1">
    <source>
        <dbReference type="EMBL" id="GAO51807.1"/>
    </source>
</evidence>
<organism evidence="1 2">
    <name type="scientific">Saitoella complicata (strain BCRC 22490 / CBS 7301 / JCM 7358 / NBRC 10748 / NRRL Y-17804)</name>
    <dbReference type="NCBI Taxonomy" id="698492"/>
    <lineage>
        <taxon>Eukaryota</taxon>
        <taxon>Fungi</taxon>
        <taxon>Dikarya</taxon>
        <taxon>Ascomycota</taxon>
        <taxon>Taphrinomycotina</taxon>
        <taxon>Taphrinomycotina incertae sedis</taxon>
        <taxon>Saitoella</taxon>
    </lineage>
</organism>
<reference evidence="1 2" key="2">
    <citation type="journal article" date="2014" name="J. Gen. Appl. Microbiol.">
        <title>The early diverging ascomycetous budding yeast Saitoella complicata has three histone deacetylases belonging to the Clr6, Hos2, and Rpd3 lineages.</title>
        <authorList>
            <person name="Nishida H."/>
            <person name="Matsumoto T."/>
            <person name="Kondo S."/>
            <person name="Hamamoto M."/>
            <person name="Yoshikawa H."/>
        </authorList>
    </citation>
    <scope>NUCLEOTIDE SEQUENCE [LARGE SCALE GENOMIC DNA]</scope>
    <source>
        <strain evidence="1 2">NRRL Y-17804</strain>
    </source>
</reference>
<proteinExistence type="predicted"/>
<keyword evidence="2" id="KW-1185">Reference proteome</keyword>
<gene>
    <name evidence="1" type="ORF">G7K_5898-t1</name>
</gene>